<gene>
    <name evidence="1" type="ORF">BDN70DRAFT_927110</name>
</gene>
<evidence type="ECO:0000313" key="2">
    <source>
        <dbReference type="Proteomes" id="UP000807469"/>
    </source>
</evidence>
<comment type="caution">
    <text evidence="1">The sequence shown here is derived from an EMBL/GenBank/DDBJ whole genome shotgun (WGS) entry which is preliminary data.</text>
</comment>
<reference evidence="1" key="1">
    <citation type="submission" date="2020-11" db="EMBL/GenBank/DDBJ databases">
        <authorList>
            <consortium name="DOE Joint Genome Institute"/>
            <person name="Ahrendt S."/>
            <person name="Riley R."/>
            <person name="Andreopoulos W."/>
            <person name="Labutti K."/>
            <person name="Pangilinan J."/>
            <person name="Ruiz-Duenas F.J."/>
            <person name="Barrasa J.M."/>
            <person name="Sanchez-Garcia M."/>
            <person name="Camarero S."/>
            <person name="Miyauchi S."/>
            <person name="Serrano A."/>
            <person name="Linde D."/>
            <person name="Babiker R."/>
            <person name="Drula E."/>
            <person name="Ayuso-Fernandez I."/>
            <person name="Pacheco R."/>
            <person name="Padilla G."/>
            <person name="Ferreira P."/>
            <person name="Barriuso J."/>
            <person name="Kellner H."/>
            <person name="Castanera R."/>
            <person name="Alfaro M."/>
            <person name="Ramirez L."/>
            <person name="Pisabarro A.G."/>
            <person name="Kuo A."/>
            <person name="Tritt A."/>
            <person name="Lipzen A."/>
            <person name="He G."/>
            <person name="Yan M."/>
            <person name="Ng V."/>
            <person name="Cullen D."/>
            <person name="Martin F."/>
            <person name="Rosso M.-N."/>
            <person name="Henrissat B."/>
            <person name="Hibbett D."/>
            <person name="Martinez A.T."/>
            <person name="Grigoriev I.V."/>
        </authorList>
    </citation>
    <scope>NUCLEOTIDE SEQUENCE</scope>
    <source>
        <strain evidence="1">CIRM-BRFM 674</strain>
    </source>
</reference>
<dbReference type="Proteomes" id="UP000807469">
    <property type="component" value="Unassembled WGS sequence"/>
</dbReference>
<dbReference type="EMBL" id="MU155132">
    <property type="protein sequence ID" value="KAF9486082.1"/>
    <property type="molecule type" value="Genomic_DNA"/>
</dbReference>
<dbReference type="OrthoDB" id="2604709at2759"/>
<evidence type="ECO:0000313" key="1">
    <source>
        <dbReference type="EMBL" id="KAF9486082.1"/>
    </source>
</evidence>
<protein>
    <submittedName>
        <fullName evidence="1">Uncharacterized protein</fullName>
    </submittedName>
</protein>
<sequence>MPTYTVDILESLEFELDSDSDGDTVKEKANPSRHTTLLVGKHSTSGRLIAGHRRARKARMDAENQLKGASQVLQSITASPSVCHSSFEELRLDCYFQSKIAKGAPPAPVDAFAMPWNVIPPMFKEFRDEKTWDGGQDTIMTEN</sequence>
<keyword evidence="2" id="KW-1185">Reference proteome</keyword>
<proteinExistence type="predicted"/>
<name>A0A9P6D099_9AGAR</name>
<organism evidence="1 2">
    <name type="scientific">Pholiota conissans</name>
    <dbReference type="NCBI Taxonomy" id="109636"/>
    <lineage>
        <taxon>Eukaryota</taxon>
        <taxon>Fungi</taxon>
        <taxon>Dikarya</taxon>
        <taxon>Basidiomycota</taxon>
        <taxon>Agaricomycotina</taxon>
        <taxon>Agaricomycetes</taxon>
        <taxon>Agaricomycetidae</taxon>
        <taxon>Agaricales</taxon>
        <taxon>Agaricineae</taxon>
        <taxon>Strophariaceae</taxon>
        <taxon>Pholiota</taxon>
    </lineage>
</organism>
<dbReference type="AlphaFoldDB" id="A0A9P6D099"/>
<accession>A0A9P6D099</accession>